<dbReference type="AlphaFoldDB" id="A0A162Y997"/>
<feature type="transmembrane region" description="Helical" evidence="1">
    <location>
        <begin position="218"/>
        <end position="238"/>
    </location>
</feature>
<evidence type="ECO:0000313" key="3">
    <source>
        <dbReference type="Proteomes" id="UP000077315"/>
    </source>
</evidence>
<keyword evidence="1" id="KW-0472">Membrane</keyword>
<dbReference type="VEuPathDB" id="FungiDB:PHYBLDRAFT_58184"/>
<dbReference type="InParanoid" id="A0A162Y997"/>
<proteinExistence type="predicted"/>
<evidence type="ECO:0000313" key="2">
    <source>
        <dbReference type="EMBL" id="OAD79135.1"/>
    </source>
</evidence>
<keyword evidence="3" id="KW-1185">Reference proteome</keyword>
<dbReference type="RefSeq" id="XP_018297175.1">
    <property type="nucleotide sequence ID" value="XM_018440273.1"/>
</dbReference>
<dbReference type="Proteomes" id="UP000077315">
    <property type="component" value="Unassembled WGS sequence"/>
</dbReference>
<evidence type="ECO:0000256" key="1">
    <source>
        <dbReference type="SAM" id="Phobius"/>
    </source>
</evidence>
<dbReference type="GeneID" id="29001179"/>
<reference evidence="3" key="1">
    <citation type="submission" date="2015-06" db="EMBL/GenBank/DDBJ databases">
        <title>Expansion of signal transduction pathways in fungi by whole-genome duplication.</title>
        <authorList>
            <consortium name="DOE Joint Genome Institute"/>
            <person name="Corrochano L.M."/>
            <person name="Kuo A."/>
            <person name="Marcet-Houben M."/>
            <person name="Polaino S."/>
            <person name="Salamov A."/>
            <person name="Villalobos J.M."/>
            <person name="Alvarez M.I."/>
            <person name="Avalos J."/>
            <person name="Benito E.P."/>
            <person name="Benoit I."/>
            <person name="Burger G."/>
            <person name="Camino L.P."/>
            <person name="Canovas D."/>
            <person name="Cerda-Olmedo E."/>
            <person name="Cheng J.-F."/>
            <person name="Dominguez A."/>
            <person name="Elias M."/>
            <person name="Eslava A.P."/>
            <person name="Glaser F."/>
            <person name="Grimwood J."/>
            <person name="Gutierrez G."/>
            <person name="Heitman J."/>
            <person name="Henrissat B."/>
            <person name="Iturriaga E.A."/>
            <person name="Lang B.F."/>
            <person name="Lavin J.L."/>
            <person name="Lee S."/>
            <person name="Li W."/>
            <person name="Lindquist E."/>
            <person name="Lopez-Garcia S."/>
            <person name="Luque E.M."/>
            <person name="Marcos A.T."/>
            <person name="Martin J."/>
            <person name="McCluskey K."/>
            <person name="Medina H.R."/>
            <person name="Miralles-Duran A."/>
            <person name="Miyazaki A."/>
            <person name="Munoz-Torres E."/>
            <person name="Oguiza J.A."/>
            <person name="Ohm R."/>
            <person name="Olmedo M."/>
            <person name="Orejas M."/>
            <person name="Ortiz-Castellanos L."/>
            <person name="Pisabarro A.G."/>
            <person name="Rodriguez-Romero J."/>
            <person name="Ruiz-Herrera J."/>
            <person name="Ruiz-Vazquez R."/>
            <person name="Sanz C."/>
            <person name="Schackwitz W."/>
            <person name="Schmutz J."/>
            <person name="Shahriari M."/>
            <person name="Shelest E."/>
            <person name="Silva-Franco F."/>
            <person name="Soanes D."/>
            <person name="Syed K."/>
            <person name="Tagua V.G."/>
            <person name="Talbot N.J."/>
            <person name="Thon M."/>
            <person name="De vries R.P."/>
            <person name="Wiebenga A."/>
            <person name="Yadav J.S."/>
            <person name="Braun E.L."/>
            <person name="Baker S."/>
            <person name="Garre V."/>
            <person name="Horwitz B."/>
            <person name="Torres-Martinez S."/>
            <person name="Idnurm A."/>
            <person name="Herrera-Estrella A."/>
            <person name="Gabaldon T."/>
            <person name="Grigoriev I.V."/>
        </authorList>
    </citation>
    <scope>NUCLEOTIDE SEQUENCE [LARGE SCALE GENOMIC DNA]</scope>
    <source>
        <strain evidence="3">NRRL 1555(-)</strain>
    </source>
</reference>
<keyword evidence="1" id="KW-0812">Transmembrane</keyword>
<name>A0A162Y997_PHYB8</name>
<dbReference type="EMBL" id="KV440972">
    <property type="protein sequence ID" value="OAD79135.1"/>
    <property type="molecule type" value="Genomic_DNA"/>
</dbReference>
<accession>A0A162Y997</accession>
<keyword evidence="1" id="KW-1133">Transmembrane helix</keyword>
<sequence length="239" mass="27433">MFGQTSLISSSASSVPSKRSRSYSQESITISTSSSANCAVSFMDVDSGNCSFGECNISFCAREEEDEDDIEILLDPSQLDMEDQFIFEIVTGYGQRKPSCYSVIHLFYMILLRNFILLKANVSTKDLKVDVNLGVVYLDEGTKNPVKTCTFVGGIQKLTKLKLYNDAKIHFFHIVLCCLSTYCSSYGGMKDIKKSRIYANWLLEMLLKYRSTEYQSYYYVKYFYLMLLKYFIMKITYIL</sequence>
<protein>
    <submittedName>
        <fullName evidence="2">Uncharacterized protein</fullName>
    </submittedName>
</protein>
<feature type="transmembrane region" description="Helical" evidence="1">
    <location>
        <begin position="169"/>
        <end position="189"/>
    </location>
</feature>
<organism evidence="2 3">
    <name type="scientific">Phycomyces blakesleeanus (strain ATCC 8743b / DSM 1359 / FGSC 10004 / NBRC 33097 / NRRL 1555)</name>
    <dbReference type="NCBI Taxonomy" id="763407"/>
    <lineage>
        <taxon>Eukaryota</taxon>
        <taxon>Fungi</taxon>
        <taxon>Fungi incertae sedis</taxon>
        <taxon>Mucoromycota</taxon>
        <taxon>Mucoromycotina</taxon>
        <taxon>Mucoromycetes</taxon>
        <taxon>Mucorales</taxon>
        <taxon>Phycomycetaceae</taxon>
        <taxon>Phycomyces</taxon>
    </lineage>
</organism>
<gene>
    <name evidence="2" type="ORF">PHYBLDRAFT_58184</name>
</gene>